<keyword evidence="2" id="KW-1185">Reference proteome</keyword>
<evidence type="ECO:0000313" key="2">
    <source>
        <dbReference type="Proteomes" id="UP001556367"/>
    </source>
</evidence>
<reference evidence="2" key="1">
    <citation type="submission" date="2024-06" db="EMBL/GenBank/DDBJ databases">
        <title>Multi-omics analyses provide insights into the biosynthesis of the anticancer antibiotic pleurotin in Hohenbuehelia grisea.</title>
        <authorList>
            <person name="Weaver J.A."/>
            <person name="Alberti F."/>
        </authorList>
    </citation>
    <scope>NUCLEOTIDE SEQUENCE [LARGE SCALE GENOMIC DNA]</scope>
    <source>
        <strain evidence="2">T-177</strain>
    </source>
</reference>
<proteinExistence type="predicted"/>
<comment type="caution">
    <text evidence="1">The sequence shown here is derived from an EMBL/GenBank/DDBJ whole genome shotgun (WGS) entry which is preliminary data.</text>
</comment>
<accession>A0ABR3IPS9</accession>
<protein>
    <submittedName>
        <fullName evidence="1">Uncharacterized protein</fullName>
    </submittedName>
</protein>
<name>A0ABR3IPS9_9AGAR</name>
<gene>
    <name evidence="1" type="ORF">HGRIS_000800</name>
</gene>
<organism evidence="1 2">
    <name type="scientific">Hohenbuehelia grisea</name>
    <dbReference type="NCBI Taxonomy" id="104357"/>
    <lineage>
        <taxon>Eukaryota</taxon>
        <taxon>Fungi</taxon>
        <taxon>Dikarya</taxon>
        <taxon>Basidiomycota</taxon>
        <taxon>Agaricomycotina</taxon>
        <taxon>Agaricomycetes</taxon>
        <taxon>Agaricomycetidae</taxon>
        <taxon>Agaricales</taxon>
        <taxon>Pleurotineae</taxon>
        <taxon>Pleurotaceae</taxon>
        <taxon>Hohenbuehelia</taxon>
    </lineage>
</organism>
<sequence length="314" mass="35535">MQRWFGWRRLFRFQDSLDSSIPLSYSTIQASATGTPDNILAKGEDHVSLPAPPVVDLAAPPRESSIVAQIHGRELSIHLENPVKVDQDFHSSELEKLERLCEASSFDIELLVVEAQHIPEDVEYATKLFNEALRAALSFAGSLRDVKLILPSTTSPVPTDQYQTSARVFPWWHLPKHGLSTVTNLTIKYSIPIDECIELLSLCPDLRQLHVESIAEPIQAGPLKRHKVMQLTKLRSMKIRTTVDLAEFFRIVVVHYLWALDMELAGQASPHLYEIPWRNLKTARVIGIPNIQSERDIRSRLRSNADIQISLAID</sequence>
<dbReference type="Proteomes" id="UP001556367">
    <property type="component" value="Unassembled WGS sequence"/>
</dbReference>
<evidence type="ECO:0000313" key="1">
    <source>
        <dbReference type="EMBL" id="KAL0945294.1"/>
    </source>
</evidence>
<dbReference type="EMBL" id="JASNQZ010000018">
    <property type="protein sequence ID" value="KAL0945294.1"/>
    <property type="molecule type" value="Genomic_DNA"/>
</dbReference>